<reference evidence="2" key="1">
    <citation type="submission" date="2023-06" db="EMBL/GenBank/DDBJ databases">
        <authorList>
            <person name="Delattre M."/>
        </authorList>
    </citation>
    <scope>NUCLEOTIDE SEQUENCE</scope>
    <source>
        <strain evidence="2">AF72</strain>
    </source>
</reference>
<evidence type="ECO:0000313" key="3">
    <source>
        <dbReference type="Proteomes" id="UP001177023"/>
    </source>
</evidence>
<feature type="region of interest" description="Disordered" evidence="1">
    <location>
        <begin position="70"/>
        <end position="114"/>
    </location>
</feature>
<proteinExistence type="predicted"/>
<keyword evidence="3" id="KW-1185">Reference proteome</keyword>
<evidence type="ECO:0000256" key="1">
    <source>
        <dbReference type="SAM" id="MobiDB-lite"/>
    </source>
</evidence>
<gene>
    <name evidence="2" type="ORF">MSPICULIGERA_LOCUS9936</name>
</gene>
<name>A0AA36CNY6_9BILA</name>
<sequence>MDMEAEQYSIQYSIHNNNNQGMWSEDSNSPKCRQANRRPPAILNNILSDMDIRIHTLQWHLHIHIPHIVHRANSTQHPSRPKQPPIPICKGHQGEEEEDHNKEEEQVHLEWEDNNNMEEDRDLWKYRRVEMDLYRSISSRMRQDGR</sequence>
<evidence type="ECO:0000313" key="2">
    <source>
        <dbReference type="EMBL" id="CAJ0571532.1"/>
    </source>
</evidence>
<dbReference type="EMBL" id="CATQJA010002569">
    <property type="protein sequence ID" value="CAJ0571532.1"/>
    <property type="molecule type" value="Genomic_DNA"/>
</dbReference>
<dbReference type="AlphaFoldDB" id="A0AA36CNY6"/>
<accession>A0AA36CNY6</accession>
<protein>
    <submittedName>
        <fullName evidence="2">Uncharacterized protein</fullName>
    </submittedName>
</protein>
<organism evidence="2 3">
    <name type="scientific">Mesorhabditis spiculigera</name>
    <dbReference type="NCBI Taxonomy" id="96644"/>
    <lineage>
        <taxon>Eukaryota</taxon>
        <taxon>Metazoa</taxon>
        <taxon>Ecdysozoa</taxon>
        <taxon>Nematoda</taxon>
        <taxon>Chromadorea</taxon>
        <taxon>Rhabditida</taxon>
        <taxon>Rhabditina</taxon>
        <taxon>Rhabditomorpha</taxon>
        <taxon>Rhabditoidea</taxon>
        <taxon>Rhabditidae</taxon>
        <taxon>Mesorhabditinae</taxon>
        <taxon>Mesorhabditis</taxon>
    </lineage>
</organism>
<dbReference type="Proteomes" id="UP001177023">
    <property type="component" value="Unassembled WGS sequence"/>
</dbReference>
<feature type="compositionally biased region" description="Basic and acidic residues" evidence="1">
    <location>
        <begin position="99"/>
        <end position="111"/>
    </location>
</feature>
<comment type="caution">
    <text evidence="2">The sequence shown here is derived from an EMBL/GenBank/DDBJ whole genome shotgun (WGS) entry which is preliminary data.</text>
</comment>
<feature type="non-terminal residue" evidence="2">
    <location>
        <position position="146"/>
    </location>
</feature>